<comment type="caution">
    <text evidence="4">The sequence shown here is derived from an EMBL/GenBank/DDBJ whole genome shotgun (WGS) entry which is preliminary data.</text>
</comment>
<organism evidence="4 5">
    <name type="scientific">Arabis nemorensis</name>
    <dbReference type="NCBI Taxonomy" id="586526"/>
    <lineage>
        <taxon>Eukaryota</taxon>
        <taxon>Viridiplantae</taxon>
        <taxon>Streptophyta</taxon>
        <taxon>Embryophyta</taxon>
        <taxon>Tracheophyta</taxon>
        <taxon>Spermatophyta</taxon>
        <taxon>Magnoliopsida</taxon>
        <taxon>eudicotyledons</taxon>
        <taxon>Gunneridae</taxon>
        <taxon>Pentapetalae</taxon>
        <taxon>rosids</taxon>
        <taxon>malvids</taxon>
        <taxon>Brassicales</taxon>
        <taxon>Brassicaceae</taxon>
        <taxon>Arabideae</taxon>
        <taxon>Arabis</taxon>
    </lineage>
</organism>
<dbReference type="Proteomes" id="UP000489600">
    <property type="component" value="Unassembled WGS sequence"/>
</dbReference>
<dbReference type="SUPFAM" id="SSF51101">
    <property type="entry name" value="Mannose-binding lectins"/>
    <property type="match status" value="1"/>
</dbReference>
<dbReference type="EMBL" id="CABITT030000003">
    <property type="protein sequence ID" value="VVA97871.1"/>
    <property type="molecule type" value="Genomic_DNA"/>
</dbReference>
<reference evidence="4" key="1">
    <citation type="submission" date="2019-07" db="EMBL/GenBank/DDBJ databases">
        <authorList>
            <person name="Dittberner H."/>
        </authorList>
    </citation>
    <scope>NUCLEOTIDE SEQUENCE [LARGE SCALE GENOMIC DNA]</scope>
</reference>
<gene>
    <name evidence="4" type="ORF">ANE_LOCUS8316</name>
</gene>
<evidence type="ECO:0000256" key="1">
    <source>
        <dbReference type="ARBA" id="ARBA00006568"/>
    </source>
</evidence>
<evidence type="ECO:0000256" key="2">
    <source>
        <dbReference type="ARBA" id="ARBA00022734"/>
    </source>
</evidence>
<feature type="domain" description="Jacalin-type lectin" evidence="3">
    <location>
        <begin position="1"/>
        <end position="84"/>
    </location>
</feature>
<accession>A0A565B955</accession>
<dbReference type="GO" id="GO:0030246">
    <property type="term" value="F:carbohydrate binding"/>
    <property type="evidence" value="ECO:0007669"/>
    <property type="project" value="UniProtKB-KW"/>
</dbReference>
<keyword evidence="5" id="KW-1185">Reference proteome</keyword>
<dbReference type="Pfam" id="PF01419">
    <property type="entry name" value="Jacalin"/>
    <property type="match status" value="1"/>
</dbReference>
<dbReference type="OrthoDB" id="581739at2759"/>
<sequence length="87" mass="9865">MFEYINGFQVVIGDERGKMTLLGFEQFEINYPSEYTIKYLGVTLRSLPCLAGTSFELKEEGKKVVGFHGRANEPLHQFGAYDLPITN</sequence>
<comment type="similarity">
    <text evidence="1">Belongs to the jacalin lectin family.</text>
</comment>
<evidence type="ECO:0000259" key="3">
    <source>
        <dbReference type="PROSITE" id="PS51752"/>
    </source>
</evidence>
<keyword evidence="2" id="KW-0430">Lectin</keyword>
<dbReference type="InterPro" id="IPR001229">
    <property type="entry name" value="Jacalin-like_lectin_dom"/>
</dbReference>
<dbReference type="PROSITE" id="PS51752">
    <property type="entry name" value="JACALIN_LECTIN"/>
    <property type="match status" value="1"/>
</dbReference>
<protein>
    <recommendedName>
        <fullName evidence="3">Jacalin-type lectin domain-containing protein</fullName>
    </recommendedName>
</protein>
<name>A0A565B955_9BRAS</name>
<dbReference type="AlphaFoldDB" id="A0A565B955"/>
<proteinExistence type="inferred from homology"/>
<evidence type="ECO:0000313" key="5">
    <source>
        <dbReference type="Proteomes" id="UP000489600"/>
    </source>
</evidence>
<dbReference type="Gene3D" id="2.100.10.30">
    <property type="entry name" value="Jacalin-like lectin domain"/>
    <property type="match status" value="1"/>
</dbReference>
<dbReference type="InterPro" id="IPR036404">
    <property type="entry name" value="Jacalin-like_lectin_dom_sf"/>
</dbReference>
<evidence type="ECO:0000313" key="4">
    <source>
        <dbReference type="EMBL" id="VVA97871.1"/>
    </source>
</evidence>